<dbReference type="InterPro" id="IPR000210">
    <property type="entry name" value="BTB/POZ_dom"/>
</dbReference>
<feature type="domain" description="BTB" evidence="1">
    <location>
        <begin position="24"/>
        <end position="84"/>
    </location>
</feature>
<dbReference type="PANTHER" id="PTHR47843:SF5">
    <property type="entry name" value="BTB_POZ DOMAIN PROTEIN"/>
    <property type="match status" value="1"/>
</dbReference>
<dbReference type="Proteomes" id="UP000433883">
    <property type="component" value="Unassembled WGS sequence"/>
</dbReference>
<dbReference type="PANTHER" id="PTHR47843">
    <property type="entry name" value="BTB DOMAIN-CONTAINING PROTEIN-RELATED"/>
    <property type="match status" value="1"/>
</dbReference>
<gene>
    <name evidence="2" type="ORF">BLS_003189</name>
    <name evidence="3" type="ORF">EG327_006179</name>
</gene>
<protein>
    <recommendedName>
        <fullName evidence="1">BTB domain-containing protein</fullName>
    </recommendedName>
</protein>
<dbReference type="EMBL" id="WNWQ01000021">
    <property type="protein sequence ID" value="KAE9984038.1"/>
    <property type="molecule type" value="Genomic_DNA"/>
</dbReference>
<accession>A0A8H3Z5M4</accession>
<dbReference type="EMBL" id="WNWR01000036">
    <property type="protein sequence ID" value="KAE9993180.1"/>
    <property type="molecule type" value="Genomic_DNA"/>
</dbReference>
<evidence type="ECO:0000313" key="5">
    <source>
        <dbReference type="Proteomes" id="UP000490939"/>
    </source>
</evidence>
<dbReference type="Pfam" id="PF00651">
    <property type="entry name" value="BTB"/>
    <property type="match status" value="1"/>
</dbReference>
<dbReference type="Gene3D" id="3.30.710.10">
    <property type="entry name" value="Potassium Channel Kv1.1, Chain A"/>
    <property type="match status" value="1"/>
</dbReference>
<dbReference type="CDD" id="cd18186">
    <property type="entry name" value="BTB_POZ_ZBTB_KLHL-like"/>
    <property type="match status" value="1"/>
</dbReference>
<evidence type="ECO:0000259" key="1">
    <source>
        <dbReference type="PROSITE" id="PS50097"/>
    </source>
</evidence>
<dbReference type="InterPro" id="IPR011333">
    <property type="entry name" value="SKP1/BTB/POZ_sf"/>
</dbReference>
<sequence>MTTENQGATLKKGVASLLGSDEFSDMTITCKDGKIFKVHKNIISSQSKFFYNACTKDFKEKKDANIDLSEQDPEAVEALLEYLYKCDYTRLTKDNASALVLHVHVYQLADMYDIAELKEVAARLFKETAEKDWELPAFPLAVQEIYDNPEDDTRTIRKLVVNEATQHLEALLEDDHGEFAQVMIAFGEFGKDVCKVSFQGSDLNRNVAFYQCNYCKWNWRIDQRKASKSFQANPRCPGDQYVMVKSDVDGNVSSYHNFECKKCKFVMGNMNTTSGNYWFCPACDEKSYFSNKGF</sequence>
<comment type="caution">
    <text evidence="2">The sequence shown here is derived from an EMBL/GenBank/DDBJ whole genome shotgun (WGS) entry which is preliminary data.</text>
</comment>
<name>A0A8H3Z5M4_VENIN</name>
<dbReference type="PROSITE" id="PS50097">
    <property type="entry name" value="BTB"/>
    <property type="match status" value="1"/>
</dbReference>
<dbReference type="Proteomes" id="UP000490939">
    <property type="component" value="Unassembled WGS sequence"/>
</dbReference>
<keyword evidence="5" id="KW-1185">Reference proteome</keyword>
<proteinExistence type="predicted"/>
<evidence type="ECO:0000313" key="2">
    <source>
        <dbReference type="EMBL" id="KAE9984038.1"/>
    </source>
</evidence>
<dbReference type="SUPFAM" id="SSF54695">
    <property type="entry name" value="POZ domain"/>
    <property type="match status" value="1"/>
</dbReference>
<evidence type="ECO:0000313" key="3">
    <source>
        <dbReference type="EMBL" id="KAE9993180.1"/>
    </source>
</evidence>
<organism evidence="2 4">
    <name type="scientific">Venturia inaequalis</name>
    <name type="common">Apple scab fungus</name>
    <dbReference type="NCBI Taxonomy" id="5025"/>
    <lineage>
        <taxon>Eukaryota</taxon>
        <taxon>Fungi</taxon>
        <taxon>Dikarya</taxon>
        <taxon>Ascomycota</taxon>
        <taxon>Pezizomycotina</taxon>
        <taxon>Dothideomycetes</taxon>
        <taxon>Pleosporomycetidae</taxon>
        <taxon>Venturiales</taxon>
        <taxon>Venturiaceae</taxon>
        <taxon>Venturia</taxon>
    </lineage>
</organism>
<dbReference type="AlphaFoldDB" id="A0A8H3Z5M4"/>
<reference evidence="2 4" key="1">
    <citation type="submission" date="2019-11" db="EMBL/GenBank/DDBJ databases">
        <title>Venturia inaequalis Genome Resource.</title>
        <authorList>
            <person name="Lichtner F.J."/>
        </authorList>
    </citation>
    <scope>NUCLEOTIDE SEQUENCE [LARGE SCALE GENOMIC DNA]</scope>
    <source>
        <strain evidence="2">Bline_iso_100314</strain>
        <strain evidence="3 5">DMI_063113</strain>
    </source>
</reference>
<dbReference type="SMART" id="SM00225">
    <property type="entry name" value="BTB"/>
    <property type="match status" value="1"/>
</dbReference>
<evidence type="ECO:0000313" key="4">
    <source>
        <dbReference type="Proteomes" id="UP000433883"/>
    </source>
</evidence>